<accession>G7YA70</accession>
<organism evidence="1 2">
    <name type="scientific">Clonorchis sinensis</name>
    <name type="common">Chinese liver fluke</name>
    <dbReference type="NCBI Taxonomy" id="79923"/>
    <lineage>
        <taxon>Eukaryota</taxon>
        <taxon>Metazoa</taxon>
        <taxon>Spiralia</taxon>
        <taxon>Lophotrochozoa</taxon>
        <taxon>Platyhelminthes</taxon>
        <taxon>Trematoda</taxon>
        <taxon>Digenea</taxon>
        <taxon>Opisthorchiida</taxon>
        <taxon>Opisthorchiata</taxon>
        <taxon>Opisthorchiidae</taxon>
        <taxon>Clonorchis</taxon>
    </lineage>
</organism>
<dbReference type="Proteomes" id="UP000008909">
    <property type="component" value="Unassembled WGS sequence"/>
</dbReference>
<dbReference type="EMBL" id="DF142990">
    <property type="protein sequence ID" value="GAA49854.1"/>
    <property type="molecule type" value="Genomic_DNA"/>
</dbReference>
<reference key="2">
    <citation type="submission" date="2011-10" db="EMBL/GenBank/DDBJ databases">
        <title>The genome and transcriptome sequence of Clonorchis sinensis provide insights into the carcinogenic liver fluke.</title>
        <authorList>
            <person name="Wang X."/>
            <person name="Huang Y."/>
            <person name="Chen W."/>
            <person name="Liu H."/>
            <person name="Guo L."/>
            <person name="Chen Y."/>
            <person name="Luo F."/>
            <person name="Zhou W."/>
            <person name="Sun J."/>
            <person name="Mao Q."/>
            <person name="Liang P."/>
            <person name="Zhou C."/>
            <person name="Tian Y."/>
            <person name="Men J."/>
            <person name="Lv X."/>
            <person name="Huang L."/>
            <person name="Zhou J."/>
            <person name="Hu Y."/>
            <person name="Li R."/>
            <person name="Zhang F."/>
            <person name="Lei H."/>
            <person name="Li X."/>
            <person name="Hu X."/>
            <person name="Liang C."/>
            <person name="Xu J."/>
            <person name="Wu Z."/>
            <person name="Yu X."/>
        </authorList>
    </citation>
    <scope>NUCLEOTIDE SEQUENCE</scope>
    <source>
        <strain>Henan</strain>
    </source>
</reference>
<protein>
    <submittedName>
        <fullName evidence="1">Uncharacterized protein</fullName>
    </submittedName>
</protein>
<evidence type="ECO:0000313" key="1">
    <source>
        <dbReference type="EMBL" id="GAA49854.1"/>
    </source>
</evidence>
<gene>
    <name evidence="1" type="ORF">CLF_103681</name>
</gene>
<keyword evidence="2" id="KW-1185">Reference proteome</keyword>
<sequence>MRGSPVPFRILSKNWPDKRQNVQVENYKRLNASLWPTNSNGLISQEEIRARHRREKRQQEQMNFQRNVKRHMRANVKRQGRASLKAELTLFG</sequence>
<proteinExistence type="predicted"/>
<name>G7YA70_CLOSI</name>
<dbReference type="AlphaFoldDB" id="G7YA70"/>
<evidence type="ECO:0000313" key="2">
    <source>
        <dbReference type="Proteomes" id="UP000008909"/>
    </source>
</evidence>
<reference evidence="1" key="1">
    <citation type="journal article" date="2011" name="Genome Biol.">
        <title>The draft genome of the carcinogenic human liver fluke Clonorchis sinensis.</title>
        <authorList>
            <person name="Wang X."/>
            <person name="Chen W."/>
            <person name="Huang Y."/>
            <person name="Sun J."/>
            <person name="Men J."/>
            <person name="Liu H."/>
            <person name="Luo F."/>
            <person name="Guo L."/>
            <person name="Lv X."/>
            <person name="Deng C."/>
            <person name="Zhou C."/>
            <person name="Fan Y."/>
            <person name="Li X."/>
            <person name="Huang L."/>
            <person name="Hu Y."/>
            <person name="Liang C."/>
            <person name="Hu X."/>
            <person name="Xu J."/>
            <person name="Yu X."/>
        </authorList>
    </citation>
    <scope>NUCLEOTIDE SEQUENCE [LARGE SCALE GENOMIC DNA]</scope>
    <source>
        <strain evidence="1">Henan</strain>
    </source>
</reference>